<gene>
    <name evidence="4" type="ORF">CEJ45_16715</name>
</gene>
<dbReference type="EMBL" id="NJGV01000018">
    <property type="protein sequence ID" value="OWY33368.1"/>
    <property type="molecule type" value="Genomic_DNA"/>
</dbReference>
<dbReference type="PANTHER" id="PTHR43794:SF11">
    <property type="entry name" value="AMIDOHYDROLASE-RELATED DOMAIN-CONTAINING PROTEIN"/>
    <property type="match status" value="1"/>
</dbReference>
<dbReference type="GO" id="GO:0016810">
    <property type="term" value="F:hydrolase activity, acting on carbon-nitrogen (but not peptide) bonds"/>
    <property type="evidence" value="ECO:0007669"/>
    <property type="project" value="InterPro"/>
</dbReference>
<dbReference type="CDD" id="cd01298">
    <property type="entry name" value="ATZ_TRZ_like"/>
    <property type="match status" value="1"/>
</dbReference>
<dbReference type="InterPro" id="IPR050287">
    <property type="entry name" value="MTA/SAH_deaminase"/>
</dbReference>
<evidence type="ECO:0000259" key="3">
    <source>
        <dbReference type="Pfam" id="PF01979"/>
    </source>
</evidence>
<dbReference type="InterPro" id="IPR011059">
    <property type="entry name" value="Metal-dep_hydrolase_composite"/>
</dbReference>
<dbReference type="PANTHER" id="PTHR43794">
    <property type="entry name" value="AMINOHYDROLASE SSNA-RELATED"/>
    <property type="match status" value="1"/>
</dbReference>
<evidence type="ECO:0000256" key="1">
    <source>
        <dbReference type="ARBA" id="ARBA00006745"/>
    </source>
</evidence>
<evidence type="ECO:0000256" key="2">
    <source>
        <dbReference type="ARBA" id="ARBA00022801"/>
    </source>
</evidence>
<feature type="domain" description="Amidohydrolase-related" evidence="3">
    <location>
        <begin position="57"/>
        <end position="421"/>
    </location>
</feature>
<evidence type="ECO:0000313" key="4">
    <source>
        <dbReference type="EMBL" id="OWY33368.1"/>
    </source>
</evidence>
<dbReference type="NCBIfam" id="NF009059">
    <property type="entry name" value="PRK12393.1"/>
    <property type="match status" value="1"/>
</dbReference>
<keyword evidence="5" id="KW-1185">Reference proteome</keyword>
<keyword evidence="2 4" id="KW-0378">Hydrolase</keyword>
<proteinExistence type="inferred from homology"/>
<dbReference type="SUPFAM" id="SSF51556">
    <property type="entry name" value="Metallo-dependent hydrolases"/>
    <property type="match status" value="1"/>
</dbReference>
<dbReference type="Pfam" id="PF01979">
    <property type="entry name" value="Amidohydro_1"/>
    <property type="match status" value="1"/>
</dbReference>
<protein>
    <submittedName>
        <fullName evidence="4">Amidohydrolase</fullName>
    </submittedName>
</protein>
<evidence type="ECO:0000313" key="5">
    <source>
        <dbReference type="Proteomes" id="UP000214747"/>
    </source>
</evidence>
<accession>A0A225SV48</accession>
<dbReference type="Gene3D" id="2.30.40.10">
    <property type="entry name" value="Urease, subunit C, domain 1"/>
    <property type="match status" value="2"/>
</dbReference>
<organism evidence="4 5">
    <name type="scientific">Herbaspirillum aquaticum</name>
    <dbReference type="NCBI Taxonomy" id="568783"/>
    <lineage>
        <taxon>Bacteria</taxon>
        <taxon>Pseudomonadati</taxon>
        <taxon>Pseudomonadota</taxon>
        <taxon>Betaproteobacteria</taxon>
        <taxon>Burkholderiales</taxon>
        <taxon>Oxalobacteraceae</taxon>
        <taxon>Herbaspirillum</taxon>
    </lineage>
</organism>
<name>A0A225SV48_9BURK</name>
<reference evidence="4 5" key="1">
    <citation type="journal article" date="2010" name="Int. J. Syst. Evol. Microbiol.">
        <title>Reclassification of Herbaspirillum putei as a later heterotypic synonym of Herbaspirillum huttiense, with the description of H. huttiense subsp. huttiense subsp. nov. and H. huttiense subsp. putei subsp. nov., comb. nov., and description of Herbaspirillum aquaticum sp. nov.</title>
        <authorList>
            <person name="Dobritsa A.P."/>
            <person name="Reddy M.C."/>
            <person name="Samadpour M."/>
        </authorList>
    </citation>
    <scope>NUCLEOTIDE SEQUENCE [LARGE SCALE GENOMIC DNA]</scope>
    <source>
        <strain evidence="4 5">IEH 4430</strain>
    </source>
</reference>
<dbReference type="Proteomes" id="UP000214747">
    <property type="component" value="Unassembled WGS sequence"/>
</dbReference>
<dbReference type="RefSeq" id="WP_088756180.1">
    <property type="nucleotide sequence ID" value="NZ_NJGV01000018.1"/>
</dbReference>
<dbReference type="AlphaFoldDB" id="A0A225SV48"/>
<dbReference type="InterPro" id="IPR032466">
    <property type="entry name" value="Metal_Hydrolase"/>
</dbReference>
<dbReference type="Gene3D" id="3.20.20.140">
    <property type="entry name" value="Metal-dependent hydrolases"/>
    <property type="match status" value="1"/>
</dbReference>
<comment type="similarity">
    <text evidence="1">Belongs to the metallo-dependent hydrolases superfamily. ATZ/TRZ family.</text>
</comment>
<sequence length="471" mass="50580">MNTFLIRNLQAILTGLPGEAARHAGPDIRVADGVIAAIGKLDALPGESVIDAGDCVAYPAWVNTHHHLFQSLLKGDPLGINATLTPWLAATPYRYRAKFDAGLFRLAARIGMVELMRSGCGTIADHNYLYYPGMPFDTSEILFEEAEKLGLRFVLCRGTATRTRQLEAELPSALRPETLDAFLRDMQRLAKRFHDPAPASMRRVVMAPTTPLYSAAPEEMRTIADAARELGLRLHSHLSETVGYQDSAHAMHGCRPVEFCERIGWLGPDVWFAHLVKLDAEEIALLGSTGTGIAHCPQSNGRLGSGIAPIRALEAAGVPVSIGVDGAASNEAADMISETHAAWLMQRARRGQEATPTFRGGAFEGGADEATVEDVVRWGSTGGARVLGLDGLQGLQVGQQADIALYRLDDPRYFGLHDPAIGPVASGGRPFLKAMWVGGRAVVRDDAIPGVDLAELGAQARQAVKKMLEGN</sequence>
<comment type="caution">
    <text evidence="4">The sequence shown here is derived from an EMBL/GenBank/DDBJ whole genome shotgun (WGS) entry which is preliminary data.</text>
</comment>
<dbReference type="SUPFAM" id="SSF51338">
    <property type="entry name" value="Composite domain of metallo-dependent hydrolases"/>
    <property type="match status" value="1"/>
</dbReference>
<dbReference type="InterPro" id="IPR006680">
    <property type="entry name" value="Amidohydro-rel"/>
</dbReference>